<dbReference type="GO" id="GO:0005777">
    <property type="term" value="C:peroxisome"/>
    <property type="evidence" value="ECO:0007669"/>
    <property type="project" value="TreeGrafter"/>
</dbReference>
<dbReference type="Pfam" id="PF00755">
    <property type="entry name" value="Carn_acyltransf"/>
    <property type="match status" value="1"/>
</dbReference>
<dbReference type="InterPro" id="IPR023213">
    <property type="entry name" value="CAT-like_dom_sf"/>
</dbReference>
<keyword evidence="3" id="KW-0012">Acyltransferase</keyword>
<dbReference type="AlphaFoldDB" id="A0A7I4YQR0"/>
<dbReference type="WBParaSite" id="HCON_00132360-00001">
    <property type="protein sequence ID" value="HCON_00132360-00001"/>
    <property type="gene ID" value="HCON_00132360"/>
</dbReference>
<comment type="similarity">
    <text evidence="1">Belongs to the carnitine/choline acetyltransferase family.</text>
</comment>
<dbReference type="PROSITE" id="PS00439">
    <property type="entry name" value="ACYLTRANSF_C_1"/>
    <property type="match status" value="1"/>
</dbReference>
<sequence>MRTFSKQEELPPLPLPDLNETLDRYLKSALVLLDNNQRRKTRECVEVFRSSFVAEQLQNTLIERRAQMKNWLEEWWYDAYCEARLPLVPHVSLAATNSLLTPLNGSQICRAADTIYYWMLFWEKIRKETLPITKSRGVVWDMHQYHCLFNSCRVPDLSKDRLDRYFKTESEGDCLSHVVVLCRGNVWQVETLRNGQLKSPDEFYNTLQYIDKHSKDSKFSIASMTTENRDKWAKVRASMIAASETNARSFQIVETACFCLTLADESYEATSEILHAALMGESHYQWADKSLNIVVCKDGRAITQGEHSNVDAIVIMHIGDDVAIRSRKFVWQPKDATFEMPKQLEFEQSYEHLNAFRAANENFLALRSSFRVKSVVFSGYGNNLMRKVNLYTDTVMQIALQLAFLKTHGSFAPIYETASTRKFFHGRTETVRGCTHEMVAFGRAVMEHKSIADQKRLFIAAYEAHNQLMDEAMNGKGIDRHLYGLQKAMEWLRKDCKTPIPQPAIFTDEAYKIAGGHGNFLLSTSFIGYMGENDEIGSYGYVTAMRPDGYGAFYRIGKDRLQVTITDWIDSKSNLDLYGDNIVWSLTELASLFSHNANL</sequence>
<evidence type="ECO:0000256" key="1">
    <source>
        <dbReference type="ARBA" id="ARBA00005232"/>
    </source>
</evidence>
<dbReference type="InterPro" id="IPR042231">
    <property type="entry name" value="Cho/carn_acyl_trans_2"/>
</dbReference>
<dbReference type="InterPro" id="IPR039551">
    <property type="entry name" value="Cho/carn_acyl_trans"/>
</dbReference>
<dbReference type="Gene3D" id="3.30.559.10">
    <property type="entry name" value="Chloramphenicol acetyltransferase-like domain"/>
    <property type="match status" value="1"/>
</dbReference>
<evidence type="ECO:0000313" key="7">
    <source>
        <dbReference type="WBParaSite" id="HCON_00132360-00001"/>
    </source>
</evidence>
<feature type="active site" description="Proton acceptor" evidence="4">
    <location>
        <position position="307"/>
    </location>
</feature>
<evidence type="ECO:0000313" key="6">
    <source>
        <dbReference type="Proteomes" id="UP000025227"/>
    </source>
</evidence>
<reference evidence="7" key="1">
    <citation type="submission" date="2020-12" db="UniProtKB">
        <authorList>
            <consortium name="WormBaseParasite"/>
        </authorList>
    </citation>
    <scope>IDENTIFICATION</scope>
    <source>
        <strain evidence="7">MHco3</strain>
    </source>
</reference>
<keyword evidence="6" id="KW-1185">Reference proteome</keyword>
<dbReference type="InterPro" id="IPR000542">
    <property type="entry name" value="Carn_acyl_trans"/>
</dbReference>
<keyword evidence="2" id="KW-0808">Transferase</keyword>
<feature type="domain" description="Choline/carnitine acyltransferase" evidence="5">
    <location>
        <begin position="13"/>
        <end position="573"/>
    </location>
</feature>
<dbReference type="SUPFAM" id="SSF52777">
    <property type="entry name" value="CoA-dependent acyltransferases"/>
    <property type="match status" value="2"/>
</dbReference>
<evidence type="ECO:0000256" key="3">
    <source>
        <dbReference type="ARBA" id="ARBA00023315"/>
    </source>
</evidence>
<evidence type="ECO:0000256" key="2">
    <source>
        <dbReference type="ARBA" id="ARBA00022679"/>
    </source>
</evidence>
<dbReference type="Proteomes" id="UP000025227">
    <property type="component" value="Unplaced"/>
</dbReference>
<organism evidence="6 7">
    <name type="scientific">Haemonchus contortus</name>
    <name type="common">Barber pole worm</name>
    <dbReference type="NCBI Taxonomy" id="6289"/>
    <lineage>
        <taxon>Eukaryota</taxon>
        <taxon>Metazoa</taxon>
        <taxon>Ecdysozoa</taxon>
        <taxon>Nematoda</taxon>
        <taxon>Chromadorea</taxon>
        <taxon>Rhabditida</taxon>
        <taxon>Rhabditina</taxon>
        <taxon>Rhabditomorpha</taxon>
        <taxon>Strongyloidea</taxon>
        <taxon>Trichostrongylidae</taxon>
        <taxon>Haemonchus</taxon>
    </lineage>
</organism>
<dbReference type="PANTHER" id="PTHR22589">
    <property type="entry name" value="CARNITINE O-ACYLTRANSFERASE"/>
    <property type="match status" value="1"/>
</dbReference>
<dbReference type="Gene3D" id="3.30.559.70">
    <property type="entry name" value="Choline/Carnitine o-acyltransferase, domain 2"/>
    <property type="match status" value="1"/>
</dbReference>
<protein>
    <submittedName>
        <fullName evidence="7">Carn_acyltransf domain-containing protein</fullName>
    </submittedName>
</protein>
<dbReference type="OrthoDB" id="240216at2759"/>
<evidence type="ECO:0000256" key="4">
    <source>
        <dbReference type="PIRSR" id="PIRSR600542-1"/>
    </source>
</evidence>
<accession>A0A7I4YQR0</accession>
<proteinExistence type="inferred from homology"/>
<dbReference type="PANTHER" id="PTHR22589:SF67">
    <property type="entry name" value="PEROXISOMAL CARNITINE O-OCTANOYLTRANSFERASE"/>
    <property type="match status" value="1"/>
</dbReference>
<name>A0A7I4YQR0_HAECO</name>
<dbReference type="GO" id="GO:0008458">
    <property type="term" value="F:carnitine O-octanoyltransferase activity"/>
    <property type="evidence" value="ECO:0007669"/>
    <property type="project" value="TreeGrafter"/>
</dbReference>
<evidence type="ECO:0000259" key="5">
    <source>
        <dbReference type="Pfam" id="PF00755"/>
    </source>
</evidence>